<comment type="caution">
    <text evidence="2">The sequence shown here is derived from an EMBL/GenBank/DDBJ whole genome shotgun (WGS) entry which is preliminary data.</text>
</comment>
<evidence type="ECO:0000313" key="3">
    <source>
        <dbReference type="Proteomes" id="UP000460412"/>
    </source>
</evidence>
<protein>
    <recommendedName>
        <fullName evidence="4">Spore cortex biosynthesis protein YabQ</fullName>
    </recommendedName>
</protein>
<gene>
    <name evidence="2" type="ORF">GN277_00660</name>
</gene>
<keyword evidence="1" id="KW-0472">Membrane</keyword>
<evidence type="ECO:0000313" key="2">
    <source>
        <dbReference type="EMBL" id="MXP74004.1"/>
    </source>
</evidence>
<name>A0A7X3SH47_9FIRM</name>
<proteinExistence type="predicted"/>
<dbReference type="RefSeq" id="WP_159749014.1">
    <property type="nucleotide sequence ID" value="NZ_WUQX01000001.1"/>
</dbReference>
<feature type="transmembrane region" description="Helical" evidence="1">
    <location>
        <begin position="37"/>
        <end position="59"/>
    </location>
</feature>
<dbReference type="Pfam" id="PF09578">
    <property type="entry name" value="Spore_YabQ"/>
    <property type="match status" value="1"/>
</dbReference>
<keyword evidence="3" id="KW-1185">Reference proteome</keyword>
<organism evidence="2 3">
    <name type="scientific">Sporofaciens musculi</name>
    <dbReference type="NCBI Taxonomy" id="2681861"/>
    <lineage>
        <taxon>Bacteria</taxon>
        <taxon>Bacillati</taxon>
        <taxon>Bacillota</taxon>
        <taxon>Clostridia</taxon>
        <taxon>Lachnospirales</taxon>
        <taxon>Lachnospiraceae</taxon>
        <taxon>Sporofaciens</taxon>
    </lineage>
</organism>
<reference evidence="2 3" key="1">
    <citation type="submission" date="2019-12" db="EMBL/GenBank/DDBJ databases">
        <title>Sporaefaciens musculi gen. nov., sp. nov., a novel bacterium isolated from the caecum of an obese mouse.</title>
        <authorList>
            <person name="Rasmussen T.S."/>
            <person name="Streidl T."/>
            <person name="Hitch T.C.A."/>
            <person name="Wortmann E."/>
            <person name="Deptula P."/>
            <person name="Hansen M."/>
            <person name="Nielsen D.S."/>
            <person name="Clavel T."/>
            <person name="Vogensen F.K."/>
        </authorList>
    </citation>
    <scope>NUCLEOTIDE SEQUENCE [LARGE SCALE GENOMIC DNA]</scope>
    <source>
        <strain evidence="2 3">WCA-9-b2</strain>
    </source>
</reference>
<feature type="transmembrane region" description="Helical" evidence="1">
    <location>
        <begin position="71"/>
        <end position="88"/>
    </location>
</feature>
<dbReference type="NCBIfam" id="TIGR02893">
    <property type="entry name" value="spore_yabQ"/>
    <property type="match status" value="1"/>
</dbReference>
<sequence>MMGIREEMMVFLAAVVSGGIVRLIYQCIRCFRRIVSHTLAAIGAEDLIFWMGSAVYMFVQIYHTSDGSIRWYFILGVGLGVILMWVFLDREEKLFKKIYGNKEKDLRQGLDKKEEKS</sequence>
<keyword evidence="1" id="KW-0812">Transmembrane</keyword>
<dbReference type="Proteomes" id="UP000460412">
    <property type="component" value="Unassembled WGS sequence"/>
</dbReference>
<dbReference type="EMBL" id="WUQX01000001">
    <property type="protein sequence ID" value="MXP74004.1"/>
    <property type="molecule type" value="Genomic_DNA"/>
</dbReference>
<dbReference type="InterPro" id="IPR019074">
    <property type="entry name" value="YabQ"/>
</dbReference>
<keyword evidence="1" id="KW-1133">Transmembrane helix</keyword>
<evidence type="ECO:0000256" key="1">
    <source>
        <dbReference type="SAM" id="Phobius"/>
    </source>
</evidence>
<evidence type="ECO:0008006" key="4">
    <source>
        <dbReference type="Google" id="ProtNLM"/>
    </source>
</evidence>
<accession>A0A7X3SH47</accession>
<dbReference type="AlphaFoldDB" id="A0A7X3SH47"/>
<feature type="transmembrane region" description="Helical" evidence="1">
    <location>
        <begin position="6"/>
        <end position="25"/>
    </location>
</feature>